<keyword evidence="4 5" id="KW-0413">Isomerase</keyword>
<dbReference type="FunFam" id="3.10.50.40:FF:000006">
    <property type="entry name" value="Peptidyl-prolyl cis-trans isomerase"/>
    <property type="match status" value="1"/>
</dbReference>
<evidence type="ECO:0000256" key="1">
    <source>
        <dbReference type="ARBA" id="ARBA00000971"/>
    </source>
</evidence>
<evidence type="ECO:0000313" key="7">
    <source>
        <dbReference type="EMBL" id="CAD9138947.1"/>
    </source>
</evidence>
<dbReference type="EC" id="5.2.1.8" evidence="2 5"/>
<dbReference type="PANTHER" id="PTHR10516">
    <property type="entry name" value="PEPTIDYL-PROLYL CIS-TRANS ISOMERASE"/>
    <property type="match status" value="1"/>
</dbReference>
<dbReference type="InterPro" id="IPR046357">
    <property type="entry name" value="PPIase_dom_sf"/>
</dbReference>
<dbReference type="SUPFAM" id="SSF54534">
    <property type="entry name" value="FKBP-like"/>
    <property type="match status" value="2"/>
</dbReference>
<accession>A0A7S1QGV4</accession>
<proteinExistence type="predicted"/>
<evidence type="ECO:0000256" key="2">
    <source>
        <dbReference type="ARBA" id="ARBA00013194"/>
    </source>
</evidence>
<feature type="domain" description="PPIase FKBP-type" evidence="6">
    <location>
        <begin position="170"/>
        <end position="259"/>
    </location>
</feature>
<sequence length="259" mass="27229">MGAVASPHAAAGMTVKVAFTLSRSDGTVVDSHSSADPLEFVCGEGLVFPGLDRAVQGMAAGEAKKLELRCQDTFGDRDEEKLHTVPASQLPPGCKAGSQLKVRGPDGEDLWVVLVRLEGDTATLDLNHPLAGVPLTLSVTLLGCEAAPELPPFEVETVAPGDEKTYPSKGDYVTVHYAGALADGGKSFMSTREAGEPLRFRIGVGKALRGLDEGIALMSLGERALVRVPAVLAYGERGLEDVVPPNADLVFDVELLKIE</sequence>
<dbReference type="InterPro" id="IPR050689">
    <property type="entry name" value="FKBP-type_PPIase"/>
</dbReference>
<dbReference type="EMBL" id="HBGE01043031">
    <property type="protein sequence ID" value="CAD9138947.1"/>
    <property type="molecule type" value="Transcribed_RNA"/>
</dbReference>
<evidence type="ECO:0000259" key="6">
    <source>
        <dbReference type="PROSITE" id="PS50059"/>
    </source>
</evidence>
<evidence type="ECO:0000256" key="3">
    <source>
        <dbReference type="ARBA" id="ARBA00023110"/>
    </source>
</evidence>
<organism evidence="7">
    <name type="scientific">Alexandrium catenella</name>
    <name type="common">Red tide dinoflagellate</name>
    <name type="synonym">Gonyaulax catenella</name>
    <dbReference type="NCBI Taxonomy" id="2925"/>
    <lineage>
        <taxon>Eukaryota</taxon>
        <taxon>Sar</taxon>
        <taxon>Alveolata</taxon>
        <taxon>Dinophyceae</taxon>
        <taxon>Gonyaulacales</taxon>
        <taxon>Pyrocystaceae</taxon>
        <taxon>Alexandrium</taxon>
    </lineage>
</organism>
<protein>
    <recommendedName>
        <fullName evidence="2 5">peptidylprolyl isomerase</fullName>
        <ecNumber evidence="2 5">5.2.1.8</ecNumber>
    </recommendedName>
</protein>
<dbReference type="PANTHER" id="PTHR10516:SF443">
    <property type="entry name" value="FK506-BINDING PROTEIN 59-RELATED"/>
    <property type="match status" value="1"/>
</dbReference>
<name>A0A7S1QGV4_ALECA</name>
<dbReference type="Pfam" id="PF00254">
    <property type="entry name" value="FKBP_C"/>
    <property type="match status" value="2"/>
</dbReference>
<dbReference type="PROSITE" id="PS50059">
    <property type="entry name" value="FKBP_PPIASE"/>
    <property type="match status" value="2"/>
</dbReference>
<dbReference type="Gene3D" id="3.10.50.40">
    <property type="match status" value="2"/>
</dbReference>
<dbReference type="AlphaFoldDB" id="A0A7S1QGV4"/>
<keyword evidence="3 5" id="KW-0697">Rotamase</keyword>
<dbReference type="GO" id="GO:0003755">
    <property type="term" value="F:peptidyl-prolyl cis-trans isomerase activity"/>
    <property type="evidence" value="ECO:0007669"/>
    <property type="project" value="UniProtKB-KW"/>
</dbReference>
<feature type="domain" description="PPIase FKBP-type" evidence="6">
    <location>
        <begin position="12"/>
        <end position="92"/>
    </location>
</feature>
<evidence type="ECO:0000256" key="4">
    <source>
        <dbReference type="ARBA" id="ARBA00023235"/>
    </source>
</evidence>
<comment type="catalytic activity">
    <reaction evidence="1 5">
        <text>[protein]-peptidylproline (omega=180) = [protein]-peptidylproline (omega=0)</text>
        <dbReference type="Rhea" id="RHEA:16237"/>
        <dbReference type="Rhea" id="RHEA-COMP:10747"/>
        <dbReference type="Rhea" id="RHEA-COMP:10748"/>
        <dbReference type="ChEBI" id="CHEBI:83833"/>
        <dbReference type="ChEBI" id="CHEBI:83834"/>
        <dbReference type="EC" id="5.2.1.8"/>
    </reaction>
</comment>
<reference evidence="7" key="1">
    <citation type="submission" date="2021-01" db="EMBL/GenBank/DDBJ databases">
        <authorList>
            <person name="Corre E."/>
            <person name="Pelletier E."/>
            <person name="Niang G."/>
            <person name="Scheremetjew M."/>
            <person name="Finn R."/>
            <person name="Kale V."/>
            <person name="Holt S."/>
            <person name="Cochrane G."/>
            <person name="Meng A."/>
            <person name="Brown T."/>
            <person name="Cohen L."/>
        </authorList>
    </citation>
    <scope>NUCLEOTIDE SEQUENCE</scope>
    <source>
        <strain evidence="7">OF101</strain>
    </source>
</reference>
<dbReference type="InterPro" id="IPR001179">
    <property type="entry name" value="PPIase_FKBP_dom"/>
</dbReference>
<evidence type="ECO:0000256" key="5">
    <source>
        <dbReference type="PROSITE-ProRule" id="PRU00277"/>
    </source>
</evidence>
<gene>
    <name evidence="7" type="ORF">ACAT0790_LOCUS25959</name>
</gene>